<keyword evidence="1" id="KW-0812">Transmembrane</keyword>
<keyword evidence="1" id="KW-1133">Transmembrane helix</keyword>
<protein>
    <submittedName>
        <fullName evidence="2">Uncharacterized protein</fullName>
    </submittedName>
</protein>
<keyword evidence="1" id="KW-0472">Membrane</keyword>
<evidence type="ECO:0000256" key="1">
    <source>
        <dbReference type="SAM" id="Phobius"/>
    </source>
</evidence>
<dbReference type="Proteomes" id="UP000184082">
    <property type="component" value="Unassembled WGS sequence"/>
</dbReference>
<sequence length="52" mass="6143">MKYILENKKITVVIFVILICIASFYYAYSKFNIKKPISAKLVFLTQTDLFFD</sequence>
<dbReference type="EMBL" id="FRAJ01000024">
    <property type="protein sequence ID" value="SHK53020.1"/>
    <property type="molecule type" value="Genomic_DNA"/>
</dbReference>
<reference evidence="2 3" key="1">
    <citation type="submission" date="2016-11" db="EMBL/GenBank/DDBJ databases">
        <authorList>
            <person name="Jaros S."/>
            <person name="Januszkiewicz K."/>
            <person name="Wedrychowicz H."/>
        </authorList>
    </citation>
    <scope>NUCLEOTIDE SEQUENCE [LARGE SCALE GENOMIC DNA]</scope>
    <source>
        <strain evidence="2 3">DSM 14501</strain>
    </source>
</reference>
<dbReference type="AlphaFoldDB" id="A0A1M6T7U6"/>
<feature type="transmembrane region" description="Helical" evidence="1">
    <location>
        <begin position="12"/>
        <end position="28"/>
    </location>
</feature>
<name>A0A1M6T7U6_9FIRM</name>
<accession>A0A1M6T7U6</accession>
<keyword evidence="3" id="KW-1185">Reference proteome</keyword>
<organism evidence="2 3">
    <name type="scientific">Caminicella sporogenes DSM 14501</name>
    <dbReference type="NCBI Taxonomy" id="1121266"/>
    <lineage>
        <taxon>Bacteria</taxon>
        <taxon>Bacillati</taxon>
        <taxon>Bacillota</taxon>
        <taxon>Clostridia</taxon>
        <taxon>Peptostreptococcales</taxon>
        <taxon>Caminicellaceae</taxon>
        <taxon>Caminicella</taxon>
    </lineage>
</organism>
<proteinExistence type="predicted"/>
<evidence type="ECO:0000313" key="2">
    <source>
        <dbReference type="EMBL" id="SHK53020.1"/>
    </source>
</evidence>
<dbReference type="STRING" id="1121266.SAMN02745883_02265"/>
<evidence type="ECO:0000313" key="3">
    <source>
        <dbReference type="Proteomes" id="UP000184082"/>
    </source>
</evidence>
<gene>
    <name evidence="2" type="ORF">SAMN02745883_02265</name>
</gene>